<evidence type="ECO:0000313" key="3">
    <source>
        <dbReference type="EMBL" id="RZS87172.1"/>
    </source>
</evidence>
<gene>
    <name evidence="3" type="ORF">EV189_2596</name>
</gene>
<dbReference type="Proteomes" id="UP000293638">
    <property type="component" value="Unassembled WGS sequence"/>
</dbReference>
<dbReference type="SUPFAM" id="SSF53137">
    <property type="entry name" value="Translational machinery components"/>
    <property type="match status" value="1"/>
</dbReference>
<dbReference type="EMBL" id="SGXD01000003">
    <property type="protein sequence ID" value="RZS87172.1"/>
    <property type="molecule type" value="Genomic_DNA"/>
</dbReference>
<evidence type="ECO:0000256" key="1">
    <source>
        <dbReference type="SAM" id="MobiDB-lite"/>
    </source>
</evidence>
<comment type="caution">
    <text evidence="3">The sequence shown here is derived from an EMBL/GenBank/DDBJ whole genome shotgun (WGS) entry which is preliminary data.</text>
</comment>
<keyword evidence="4" id="KW-1185">Reference proteome</keyword>
<dbReference type="Gene3D" id="3.30.420.60">
    <property type="entry name" value="eRF1 domain 2"/>
    <property type="match status" value="1"/>
</dbReference>
<dbReference type="InterPro" id="IPR040783">
    <property type="entry name" value="VLRF1"/>
</dbReference>
<name>A0A4Q7NPZ5_9ACTN</name>
<accession>A0A4Q7NPZ5</accession>
<protein>
    <recommendedName>
        <fullName evidence="2">Actinobacteria/chloroflexi VLRF1 release factor domain-containing protein</fullName>
    </recommendedName>
</protein>
<evidence type="ECO:0000259" key="2">
    <source>
        <dbReference type="Pfam" id="PF18859"/>
    </source>
</evidence>
<dbReference type="RefSeq" id="WP_231116354.1">
    <property type="nucleotide sequence ID" value="NZ_SGXD01000003.1"/>
</dbReference>
<dbReference type="AlphaFoldDB" id="A0A4Q7NPZ5"/>
<dbReference type="NCBIfam" id="NF041024">
    <property type="entry name" value="acVLRF1_NCBI"/>
    <property type="match status" value="1"/>
</dbReference>
<dbReference type="Pfam" id="PF18859">
    <property type="entry name" value="acVLRF1"/>
    <property type="match status" value="1"/>
</dbReference>
<sequence>MQSRQVEVAPERLVRWVEGFAARHGAPAADVQGARLVLAAPDGASAELAAPYPPVPELPTDPAAAAEVLAAHAALTRRTGVLLVRRGGHAAGVFTGATLEGGRAGSRHVQGRTAAGGWSQQRFARRREGQARVAYAAAADLAAAVLVPEAATLAALVTGGDRRSCELVLEDPRLAVLRPLVSERRLDVPEPRRAVLEECGPRLVAVRVLVREP</sequence>
<proteinExistence type="predicted"/>
<evidence type="ECO:0000313" key="4">
    <source>
        <dbReference type="Proteomes" id="UP000293638"/>
    </source>
</evidence>
<dbReference type="InterPro" id="IPR042226">
    <property type="entry name" value="eFR1_2_sf"/>
</dbReference>
<organism evidence="3 4">
    <name type="scientific">Motilibacter rhizosphaerae</name>
    <dbReference type="NCBI Taxonomy" id="598652"/>
    <lineage>
        <taxon>Bacteria</taxon>
        <taxon>Bacillati</taxon>
        <taxon>Actinomycetota</taxon>
        <taxon>Actinomycetes</taxon>
        <taxon>Motilibacterales</taxon>
        <taxon>Motilibacteraceae</taxon>
        <taxon>Motilibacter</taxon>
    </lineage>
</organism>
<reference evidence="3 4" key="1">
    <citation type="submission" date="2019-02" db="EMBL/GenBank/DDBJ databases">
        <title>Genomic Encyclopedia of Type Strains, Phase IV (KMG-IV): sequencing the most valuable type-strain genomes for metagenomic binning, comparative biology and taxonomic classification.</title>
        <authorList>
            <person name="Goeker M."/>
        </authorList>
    </citation>
    <scope>NUCLEOTIDE SEQUENCE [LARGE SCALE GENOMIC DNA]</scope>
    <source>
        <strain evidence="3 4">DSM 45622</strain>
    </source>
</reference>
<feature type="region of interest" description="Disordered" evidence="1">
    <location>
        <begin position="102"/>
        <end position="121"/>
    </location>
</feature>
<feature type="domain" description="Actinobacteria/chloroflexi VLRF1 release factor" evidence="2">
    <location>
        <begin position="77"/>
        <end position="208"/>
    </location>
</feature>